<comment type="subunit">
    <text evidence="1">Self-associates forming complexes of several hundred monomers.</text>
</comment>
<evidence type="ECO:0000256" key="2">
    <source>
        <dbReference type="ARBA" id="ARBA00016807"/>
    </source>
</evidence>
<reference evidence="5 6" key="1">
    <citation type="submission" date="2024-04" db="EMBL/GenBank/DDBJ databases">
        <authorList>
            <person name="Rising A."/>
            <person name="Reimegard J."/>
            <person name="Sonavane S."/>
            <person name="Akerstrom W."/>
            <person name="Nylinder S."/>
            <person name="Hedman E."/>
            <person name="Kallberg Y."/>
        </authorList>
    </citation>
    <scope>NUCLEOTIDE SEQUENCE [LARGE SCALE GENOMIC DNA]</scope>
</reference>
<feature type="domain" description="Myb/SANT-like DNA-binding" evidence="4">
    <location>
        <begin position="9"/>
        <end position="81"/>
    </location>
</feature>
<dbReference type="GO" id="GO:0005634">
    <property type="term" value="C:nucleus"/>
    <property type="evidence" value="ECO:0007669"/>
    <property type="project" value="TreeGrafter"/>
</dbReference>
<keyword evidence="6" id="KW-1185">Reference proteome</keyword>
<dbReference type="InterPro" id="IPR028002">
    <property type="entry name" value="Myb_DNA-bind_5"/>
</dbReference>
<comment type="function">
    <text evidence="3">Involved in transvection phenomena (= synapsis-dependent gene expression), where the synaptic pairing of chromosomes carrying genes with which zeste interacts influences the expression of these genes. Zeste binds to DNA and stimulates transcription from a nearby promoter.</text>
</comment>
<evidence type="ECO:0000313" key="5">
    <source>
        <dbReference type="EMBL" id="CAL1301169.1"/>
    </source>
</evidence>
<evidence type="ECO:0000256" key="1">
    <source>
        <dbReference type="ARBA" id="ARBA00011764"/>
    </source>
</evidence>
<dbReference type="AlphaFoldDB" id="A0AAV2BZW0"/>
<organism evidence="5 6">
    <name type="scientific">Larinioides sclopetarius</name>
    <dbReference type="NCBI Taxonomy" id="280406"/>
    <lineage>
        <taxon>Eukaryota</taxon>
        <taxon>Metazoa</taxon>
        <taxon>Ecdysozoa</taxon>
        <taxon>Arthropoda</taxon>
        <taxon>Chelicerata</taxon>
        <taxon>Arachnida</taxon>
        <taxon>Araneae</taxon>
        <taxon>Araneomorphae</taxon>
        <taxon>Entelegynae</taxon>
        <taxon>Araneoidea</taxon>
        <taxon>Araneidae</taxon>
        <taxon>Larinioides</taxon>
    </lineage>
</organism>
<name>A0AAV2BZW0_9ARAC</name>
<gene>
    <name evidence="5" type="ORF">LARSCL_LOCUS22353</name>
</gene>
<dbReference type="PANTHER" id="PTHR23098">
    <property type="entry name" value="AGAP001331-PA-RELATED"/>
    <property type="match status" value="1"/>
</dbReference>
<evidence type="ECO:0000313" key="6">
    <source>
        <dbReference type="Proteomes" id="UP001497382"/>
    </source>
</evidence>
<dbReference type="Proteomes" id="UP001497382">
    <property type="component" value="Unassembled WGS sequence"/>
</dbReference>
<accession>A0AAV2BZW0</accession>
<dbReference type="PANTHER" id="PTHR23098:SF16">
    <property type="entry name" value="REGULATORY PROTEIN ZESTE"/>
    <property type="match status" value="1"/>
</dbReference>
<evidence type="ECO:0000259" key="4">
    <source>
        <dbReference type="Pfam" id="PF13873"/>
    </source>
</evidence>
<evidence type="ECO:0000256" key="3">
    <source>
        <dbReference type="ARBA" id="ARBA00025466"/>
    </source>
</evidence>
<proteinExistence type="predicted"/>
<dbReference type="Pfam" id="PF13873">
    <property type="entry name" value="Myb_DNA-bind_5"/>
    <property type="match status" value="1"/>
</dbReference>
<comment type="caution">
    <text evidence="5">The sequence shown here is derived from an EMBL/GenBank/DDBJ whole genome shotgun (WGS) entry which is preliminary data.</text>
</comment>
<protein>
    <recommendedName>
        <fullName evidence="2">Regulatory protein zeste</fullName>
    </recommendedName>
</protein>
<dbReference type="EMBL" id="CAXIEN010000629">
    <property type="protein sequence ID" value="CAL1301169.1"/>
    <property type="molecule type" value="Genomic_DNA"/>
</dbReference>
<sequence>MESKKLRIKVSESQKEMIVTYMENHPDLNKGGLTYTFTKKMRQNLWQELTDQLNSKGTCIKTMDKWIKCWSDLKQEVKKRFSEREQYKNGTGKRPSSKDLSELDLRVLALIGTDGYAGLKVKETAPRIVSSYFFLNAFC</sequence>